<dbReference type="SMART" id="SM00382">
    <property type="entry name" value="AAA"/>
    <property type="match status" value="3"/>
</dbReference>
<dbReference type="InterPro" id="IPR003593">
    <property type="entry name" value="AAA+_ATPase"/>
</dbReference>
<keyword evidence="12" id="KW-0969">Cilium</keyword>
<evidence type="ECO:0000256" key="3">
    <source>
        <dbReference type="ARBA" id="ARBA00008887"/>
    </source>
</evidence>
<comment type="subcellular location">
    <subcellularLocation>
        <location evidence="1">Cell projection</location>
        <location evidence="1">Cilium</location>
        <location evidence="1">Flagellum</location>
    </subcellularLocation>
    <subcellularLocation>
        <location evidence="2">Cytoplasm</location>
        <location evidence="2">Cytoskeleton</location>
        <location evidence="2">Cilium axoneme</location>
    </subcellularLocation>
</comment>
<keyword evidence="6" id="KW-0677">Repeat</keyword>
<dbReference type="FunFam" id="3.20.180.20:FF:000003">
    <property type="entry name" value="Dynein heavy chain 12, axonemal"/>
    <property type="match status" value="1"/>
</dbReference>
<dbReference type="GO" id="GO:0007018">
    <property type="term" value="P:microtubule-based movement"/>
    <property type="evidence" value="ECO:0007669"/>
    <property type="project" value="InterPro"/>
</dbReference>
<evidence type="ECO:0000256" key="12">
    <source>
        <dbReference type="ARBA" id="ARBA00023069"/>
    </source>
</evidence>
<evidence type="ECO:0000256" key="17">
    <source>
        <dbReference type="SAM" id="MobiDB-lite"/>
    </source>
</evidence>
<dbReference type="Gene3D" id="1.20.1270.280">
    <property type="match status" value="1"/>
</dbReference>
<evidence type="ECO:0000256" key="7">
    <source>
        <dbReference type="ARBA" id="ARBA00022741"/>
    </source>
</evidence>
<dbReference type="GO" id="GO:0045505">
    <property type="term" value="F:dynein intermediate chain binding"/>
    <property type="evidence" value="ECO:0007669"/>
    <property type="project" value="InterPro"/>
</dbReference>
<feature type="domain" description="AAA+ ATPase" evidence="18">
    <location>
        <begin position="2544"/>
        <end position="2701"/>
    </location>
</feature>
<dbReference type="GO" id="GO:0030286">
    <property type="term" value="C:dynein complex"/>
    <property type="evidence" value="ECO:0007669"/>
    <property type="project" value="UniProtKB-KW"/>
</dbReference>
<protein>
    <recommendedName>
        <fullName evidence="18">AAA+ ATPase domain-containing protein</fullName>
    </recommendedName>
</protein>
<dbReference type="Pfam" id="PF12774">
    <property type="entry name" value="AAA_6"/>
    <property type="match status" value="1"/>
</dbReference>
<dbReference type="GO" id="GO:0005524">
    <property type="term" value="F:ATP binding"/>
    <property type="evidence" value="ECO:0007669"/>
    <property type="project" value="UniProtKB-KW"/>
</dbReference>
<dbReference type="Pfam" id="PF08393">
    <property type="entry name" value="DHC_N2"/>
    <property type="match status" value="1"/>
</dbReference>
<dbReference type="FunFam" id="1.20.920.30:FF:000005">
    <property type="entry name" value="Dynein, axonemal, heavy chain 2"/>
    <property type="match status" value="1"/>
</dbReference>
<evidence type="ECO:0000313" key="20">
    <source>
        <dbReference type="Proteomes" id="UP000325113"/>
    </source>
</evidence>
<keyword evidence="9" id="KW-0282">Flagellum</keyword>
<keyword evidence="15" id="KW-0966">Cell projection</keyword>
<feature type="coiled-coil region" evidence="16">
    <location>
        <begin position="3324"/>
        <end position="3351"/>
    </location>
</feature>
<evidence type="ECO:0000256" key="5">
    <source>
        <dbReference type="ARBA" id="ARBA00022701"/>
    </source>
</evidence>
<dbReference type="Gene3D" id="1.20.920.30">
    <property type="match status" value="1"/>
</dbReference>
<comment type="caution">
    <text evidence="19">The sequence shown here is derived from an EMBL/GenBank/DDBJ whole genome shotgun (WGS) entry which is preliminary data.</text>
</comment>
<dbReference type="InterPro" id="IPR024317">
    <property type="entry name" value="Dynein_heavy_chain_D4_dom"/>
</dbReference>
<dbReference type="InterPro" id="IPR041658">
    <property type="entry name" value="AAA_lid_11"/>
</dbReference>
<dbReference type="Gene3D" id="1.10.287.2620">
    <property type="match status" value="1"/>
</dbReference>
<dbReference type="Gene3D" id="3.20.180.20">
    <property type="entry name" value="Dynein heavy chain, N-terminal domain 2"/>
    <property type="match status" value="1"/>
</dbReference>
<dbReference type="Gene3D" id="3.40.50.300">
    <property type="entry name" value="P-loop containing nucleotide triphosphate hydrolases"/>
    <property type="match status" value="5"/>
</dbReference>
<name>A0A5A8DIF5_CAFRO</name>
<dbReference type="InterPro" id="IPR054354">
    <property type="entry name" value="DYNC2H1-like_lid"/>
</dbReference>
<gene>
    <name evidence="19" type="ORF">FNF31_01946</name>
</gene>
<keyword evidence="7" id="KW-0547">Nucleotide-binding</keyword>
<feature type="region of interest" description="Disordered" evidence="17">
    <location>
        <begin position="3711"/>
        <end position="3735"/>
    </location>
</feature>
<dbReference type="InterPro" id="IPR042228">
    <property type="entry name" value="Dynein_linker_3"/>
</dbReference>
<keyword evidence="8" id="KW-0067">ATP-binding</keyword>
<keyword evidence="10" id="KW-0243">Dynein</keyword>
<dbReference type="SUPFAM" id="SSF52540">
    <property type="entry name" value="P-loop containing nucleoside triphosphate hydrolases"/>
    <property type="match status" value="4"/>
</dbReference>
<evidence type="ECO:0000256" key="10">
    <source>
        <dbReference type="ARBA" id="ARBA00023017"/>
    </source>
</evidence>
<evidence type="ECO:0000256" key="14">
    <source>
        <dbReference type="ARBA" id="ARBA00023212"/>
    </source>
</evidence>
<dbReference type="PANTHER" id="PTHR22878">
    <property type="entry name" value="DYNEIN HEAVY CHAIN 6, AXONEMAL-LIKE-RELATED"/>
    <property type="match status" value="1"/>
</dbReference>
<feature type="compositionally biased region" description="Acidic residues" evidence="17">
    <location>
        <begin position="3993"/>
        <end position="4003"/>
    </location>
</feature>
<keyword evidence="4" id="KW-0963">Cytoplasm</keyword>
<dbReference type="Gene3D" id="3.10.490.20">
    <property type="match status" value="1"/>
</dbReference>
<dbReference type="GO" id="GO:0005930">
    <property type="term" value="C:axoneme"/>
    <property type="evidence" value="ECO:0007669"/>
    <property type="project" value="UniProtKB-SubCell"/>
</dbReference>
<dbReference type="InterPro" id="IPR035706">
    <property type="entry name" value="AAA_9"/>
</dbReference>
<evidence type="ECO:0000256" key="15">
    <source>
        <dbReference type="ARBA" id="ARBA00023273"/>
    </source>
</evidence>
<evidence type="ECO:0000256" key="8">
    <source>
        <dbReference type="ARBA" id="ARBA00022840"/>
    </source>
</evidence>
<evidence type="ECO:0000256" key="9">
    <source>
        <dbReference type="ARBA" id="ARBA00022846"/>
    </source>
</evidence>
<dbReference type="Pfam" id="PF18198">
    <property type="entry name" value="AAA_lid_11"/>
    <property type="match status" value="1"/>
</dbReference>
<sequence length="4295" mass="473826">MAESTASLVPRPRKQGASAALATTGQTGSTGLLARASAARSRNRDVHLTPDGRPIIAMAAAKRPLPSGGSGSLFGSSSGSAATRGMGSTASAASLATPARARESLLRSSTARSGLPRATASHAASAAGASAASLSRAAVRRRERPLASSSLGGNADDDDSAERKDGSAPPTAEELRRPGVSFVASLGLSKQQLEAIEAGDFVYMRRVESDGRSAPPFLLQVTPGAETDDEGGYYTLSAGGVTRFVGATSEFTPLPEWEAEHANLLAIERVRFFRLFRRWKSFSAWRLHVSRRKRAIAHKRVSALLFHNEPALRRALARLHRLCSAVSEWSLFHADTRRTYTLTEFVRNQAEKRRATGVWLREFAEDARALVRGACDEVLDAFLDTKGIRGDSRMSFMERAALRGECKRLTRFIRLADFVVRDTLFGLGLTSAAALMSLLSPAEGEEPPLRILTDLSTREADFSAEAAAIEADVGPLAGAEAAAAERAAAASKRRGRAGAHGAAAVAAAASETDEAGAGGSASLRRPLLTVAVILSERALSPRAQGVSRAREEDARRQASEEGGPSAAGAAAAASEAEGKDGEGDPAAAAAAKADPYAAAKAIVAEDDTAPLDDAEADLALDPPQQVFRSRIASAFTKAMEVVATVPQLLTHEDLLPYTQTAAEDGELDLGGDGDSASDQLTQMILRDPRYKRVQHAAMAALDSAFDRVLSFVERFRPFGRTFIRNARREFTLAEALSTQTPLPVLEALLHKFRSQADAITTAPYCSDVGVLRVDSEALKLELIPSPNRVLQRTRDILPRLIHAQCDELLSEMRPMTAILESDPKDVEPFVEKVSTLHRFHDRQGELRNGIAHATSLAQLMIEQRWPIGDEEQTMRRLVGEQIRRVEDAATKFEAAQAEDTAKFSATVEKLVKKLRADFSALRAELDHGKVASADSDPEEVDRFMAAKEDDFKSLVALSDTYQKWQTLLSQPVAEYDVIEDLQVDLTLKRNLWRALREWDSRVDAWRDTALSAIDADVMGKEVQGYIKTAVRGERGLPGNKAAPKLRAMVEDFQTLVPVVVNLRSEALTSRHWGDIQEALGVELEEGKDYSVGELIEMGVVREASAIGAIATKAVQEAALMELFRKKVESVWAELEFDLKPYKDTKDVFILGGVDDVFAALDESLVTINTILASRFVGAIRGPVEEEQRKLRLLSDTLDEWLTCQRNWMYLETIFAAEDIKRQLPEESRKFAAVDKSWRTIMRRTNDNPRAIVAGTVKGMKEQLARHNESLDVIQKSLEEYLETKRNAFPRFYFLSDEELLEILAQTRDPQAVQPHLRKCFDALVRLDFGEEEGSTDILAMKSPEGEVVELGRNLKARGQVESWLSEVEENMKQSLQVLIKEGCGDYTDEGREDWVREKKGQVVATVTQIKWANGTEAALRSSDALGSMKKWLEQNNVQLRGLTRMVREKLIKRLRKVVVALVTVDVHARDIIDRMVADKVADVGNFTWQQQLRFYLDGDGRVQVKQSDSKIEYGYEYQGCAGRLVITPLTDRCWMTITGAVALRLGAAPAGPAGTGKTESSKDLAKNVAIQCIVFNCSDQITYKQMGKHFAGLAQGGSWTCLDEFNRIDIEVLSVVAQQLQQLRQGILADRTHMDFEGRSIKLKVHCVIITMNPGYAGRTELPDNLKILFRPVAMMVPDYALIAEIILYAEGFDDARNLARKMTKLYKLSSEQLSQQRHYDFGMRAVKSVLVMAGDGKRESAGRLTEDVVLIRAMQNSNVPKFLAEDLPLFYAIVQDLFPGVTVPEEDLGQLLVAVKEVITSKGLQLVSGFIDKVVQLYKTFEVRFGVVLVGPTGGGKTRIYEVLQDAMTLLASKGVVSPKGEPFQPVHTNVLNPKCITMGELYGDLDPVTQEWTDGLASTLMRRNVAMEDEDKKWTVFDGPVDALWIENMNTVLDDNKMLCLANGERIKLKDTMRMLFEVGDLEQASPATVSRLGVVYVNPDNLGWEPYVRSWLPRDLPESLSEGVRAHILGLFLSTVADGLEAQRALEKERIVTVDVQLTTSLCSLFTSLLGREKKGTSLDLSLPDEKLLPVLDRLFAFSFVWAIGGSIDGEAYAEFDSFCRGHSTLSTVGRWPGGGTVFDLFPEFSGQLEPDKEPEARWRKWQEVVPAFEYDRSLPYFDLVVPTLDTVRFDFLLTAQVDRLHPVFFTGVTGTGKTVIVADYLNKTSADGFSGGKPTTPIVINFSAQTPSLGTQSTIEGKLEKKTKDRIGAPVGRRAVVFVDDVNMPAVEEYGAQPPIELLRQFLDFKGFYDREKLFFKHIQDTMLVCGAAPPGGGRAEVTPRFSRHFHMLCVPQSSDDVLKHIFGSIVAGFLEVFPSDVQAQAPRVTTATIDVYKNIREAMRPTPAKSHYTFNLRDVSKVFQGILMVDKKGCPSGDVFIRLWAHECLRVFHDRLVDAKDKAWFTNAVAELIKRVFAKSSAGWSHEDLFEQEKPLLFVDFVSPKMDDGPGRYEEASSMDKVVHRLTEALEDYNMSHPTQMRLVFFRDAVEHVARVARILRQPRGNAMLVGVGGSGKQSLTRMACALAEIPCTGVELTRGYGRNEFREDIKKRMLQAGVKGESLAFLFTDTQIVEEGFLEDINNVLNTGEIPSLWASDELTAIVDGVRPAVQERGIPETLDNCMRFFVSRVRDNLHIILAMSPVGDSLRVRCRNFPSLINCCTIDWYMPWPEDALLSVARQFLMERDLGASEAVNAAVCVMCGLLHTSVERGSERFFAELQRRVYTTPKSYLDLINLYTKMLDERQSQIGRARDTLKTGVEKLAEADSAVAGLKEGLVELQPVLERKQVETAELLERVGVEKGEADAIEVKVSAEAAIVADQVAEAEAVQADAQTELDKALPALEQAERDLAKLTKGAISEVKSFAQPPEAVKVVLEAVCILLGEKPDWETAKRVMSRTTFLDELKGYDKDNIPPRALAKIRETYIDHPLMVTADVTRKSGAAGPMCAWVHAVNTYSIVAKEVEPKKLKLAALNAQVAQAQEELAGKQAALKEVQDKVAALQQQADETEAEKERLESEAKLTEDRLVRAGKLTTGLADEQVRWKESVSRLEKQITALVGDVLIAAGCVSYLGPFTGAYRDEMLEGWVSGCREHGIPCSEAPTLMNTVGDAVVVRQWQIDGLPTDAVSTDNAIMVTRGERWPLMIDPQEQAKRWIKRMEVRRRLASSKLSNPNMLRTLESCIRLGRPLLIEDIGETLDPALEPVLAKAIFKQQGRTLIRLGDNDVDYDDRFSFYMSTKLPNPHYMPEVCIRVTVINFTVTMSGLEDQLLGAVVSKEAAEVERRRNKLVVSMASDKRQLKELEDKILELLRKSTGMIVDDVELIDTLGESKELSKVINARLEESMKTNEIIMETREKYRPVAERGAIIYFVIADLSRIDPMYQFSLAYFKRLYDLCIDEAAKSDILETRLKNLMSYMTETVYANVCRGLFEAHKLLFSFLICIQVMRKAGTVADTEWSALLRGAGLTENPAENPAEDLLPEAAWNLVSAIQTSMPAAFGGLSDHIASRLDLWRAWAEGDEPQSEPMPAPWDTQLNSMQKMLILKVWREEKLLFAIKDFVVEHLGRPFVESPPVRMADIHGETRADVPVVFILSVGADPTGLLFSYAKQVDYSSRLQLISLGQGQGPRAQALIREACHTGDWVLLQNCHLAKSWMPDLELIVERLGEVVGGLAAGPQDESQSAGEGGAAGGGGSGAGGGGGVAGVIPSSVHPDFRLWLTSMPAPYFPVPVLQNGVKLTNEPPKGVRANLTRSLANVDTWTSWADGIDGKFDNGVDRKTAWHKLGFGLMFFHAVIQERRKFGPLGFNIRYEFNDSDLETSLQVLKRFLGEQPVVPWEAMRYVTGQINYGGRVTDDWDRRCLMSILGQYVTPTVLDDSYRFSASGEYFAPPSGKLETFQAYVAGLPQNDGPGIFGMHNNANITFQANETDAILKTCLSIQPRAAAATSSGDEAGGKDDEDDDGDDDAALVSGPDAEVSALASEVASALPALLDREEAGESTFVYRGEHMDSLATVLSQEMVRFNKLLAVMERSLMELQKAIRGEALMSDELDRMYGALLNNQVPGNWEAAAYPSLKPLASWTKDLATRIEFMRSWVVGGQPAVFWLSGFFFPQGFMTGTLQNHARKYSLPIDTLGFGFTITDKPQASDVVEADVPEDGVLVSGLFMDGAQWDATRRSVAESKPGEMFSSVPVIHFRPEQDYKPNPAEYSAPVYKTSVRAGTLSTTGMSTNFVIAVDMPTDADPAKWVLMGCALLCQLND</sequence>
<dbReference type="Pfam" id="PF22597">
    <property type="entry name" value="DYN_lid"/>
    <property type="match status" value="1"/>
</dbReference>
<dbReference type="InterPro" id="IPR043160">
    <property type="entry name" value="Dynein_C_barrel"/>
</dbReference>
<dbReference type="FunFam" id="1.20.140.100:FF:000004">
    <property type="entry name" value="Dynein axonemal heavy chain 6"/>
    <property type="match status" value="1"/>
</dbReference>
<dbReference type="InterPro" id="IPR024743">
    <property type="entry name" value="Dynein_HC_stalk"/>
</dbReference>
<feature type="domain" description="AAA+ ATPase" evidence="18">
    <location>
        <begin position="2183"/>
        <end position="2336"/>
    </location>
</feature>
<dbReference type="Pfam" id="PF17852">
    <property type="entry name" value="Dynein_AAA_lid"/>
    <property type="match status" value="1"/>
</dbReference>
<evidence type="ECO:0000256" key="13">
    <source>
        <dbReference type="ARBA" id="ARBA00023175"/>
    </source>
</evidence>
<evidence type="ECO:0000256" key="4">
    <source>
        <dbReference type="ARBA" id="ARBA00022490"/>
    </source>
</evidence>
<feature type="compositionally biased region" description="Basic and acidic residues" evidence="17">
    <location>
        <begin position="548"/>
        <end position="559"/>
    </location>
</feature>
<comment type="similarity">
    <text evidence="3">Belongs to the dynein heavy chain family.</text>
</comment>
<dbReference type="Pfam" id="PF12777">
    <property type="entry name" value="MT"/>
    <property type="match status" value="1"/>
</dbReference>
<dbReference type="Pfam" id="PF12780">
    <property type="entry name" value="AAA_8"/>
    <property type="match status" value="1"/>
</dbReference>
<dbReference type="Pfam" id="PF12775">
    <property type="entry name" value="AAA_7"/>
    <property type="match status" value="1"/>
</dbReference>
<feature type="domain" description="AAA+ ATPase" evidence="18">
    <location>
        <begin position="1543"/>
        <end position="1681"/>
    </location>
</feature>
<dbReference type="FunFam" id="1.10.8.710:FF:000004">
    <property type="entry name" value="Dynein axonemal heavy chain 6"/>
    <property type="match status" value="1"/>
</dbReference>
<evidence type="ECO:0000256" key="1">
    <source>
        <dbReference type="ARBA" id="ARBA00004230"/>
    </source>
</evidence>
<dbReference type="GO" id="GO:0008569">
    <property type="term" value="F:minus-end-directed microtubule motor activity"/>
    <property type="evidence" value="ECO:0007669"/>
    <property type="project" value="InterPro"/>
</dbReference>
<dbReference type="GO" id="GO:0005874">
    <property type="term" value="C:microtubule"/>
    <property type="evidence" value="ECO:0007669"/>
    <property type="project" value="UniProtKB-KW"/>
</dbReference>
<evidence type="ECO:0000313" key="19">
    <source>
        <dbReference type="EMBL" id="KAA0165293.1"/>
    </source>
</evidence>
<feature type="compositionally biased region" description="Low complexity" evidence="17">
    <location>
        <begin position="560"/>
        <end position="575"/>
    </location>
</feature>
<dbReference type="Gene3D" id="6.10.140.1060">
    <property type="match status" value="1"/>
</dbReference>
<keyword evidence="14" id="KW-0206">Cytoskeleton</keyword>
<dbReference type="FunFam" id="1.10.8.1220:FF:000001">
    <property type="entry name" value="Dynein axonemal heavy chain 5"/>
    <property type="match status" value="1"/>
</dbReference>
<feature type="coiled-coil region" evidence="16">
    <location>
        <begin position="3004"/>
        <end position="3073"/>
    </location>
</feature>
<dbReference type="EMBL" id="VLTM01000013">
    <property type="protein sequence ID" value="KAA0165293.1"/>
    <property type="molecule type" value="Genomic_DNA"/>
</dbReference>
<evidence type="ECO:0000256" key="11">
    <source>
        <dbReference type="ARBA" id="ARBA00023054"/>
    </source>
</evidence>
<dbReference type="FunFam" id="1.20.920.20:FF:000001">
    <property type="entry name" value="dynein heavy chain 2, axonemal"/>
    <property type="match status" value="1"/>
</dbReference>
<feature type="region of interest" description="Disordered" evidence="17">
    <location>
        <begin position="541"/>
        <end position="589"/>
    </location>
</feature>
<dbReference type="Gene3D" id="1.10.8.710">
    <property type="match status" value="1"/>
</dbReference>
<dbReference type="PANTHER" id="PTHR22878:SF68">
    <property type="entry name" value="DYNEIN HEAVY CHAIN 6, AXONEMAL-LIKE"/>
    <property type="match status" value="1"/>
</dbReference>
<dbReference type="Gene3D" id="1.20.920.20">
    <property type="match status" value="1"/>
</dbReference>
<dbReference type="FunFam" id="1.10.8.720:FF:000001">
    <property type="entry name" value="dynein heavy chain 7, axonemal"/>
    <property type="match status" value="1"/>
</dbReference>
<dbReference type="Gene3D" id="1.20.58.1120">
    <property type="match status" value="1"/>
</dbReference>
<keyword evidence="11 16" id="KW-0175">Coiled coil</keyword>
<proteinExistence type="inferred from homology"/>
<dbReference type="InterPro" id="IPR026983">
    <property type="entry name" value="DHC"/>
</dbReference>
<dbReference type="FunFam" id="3.40.50.300:FF:002141">
    <property type="entry name" value="Dynein heavy chain"/>
    <property type="match status" value="1"/>
</dbReference>
<dbReference type="InterPro" id="IPR035699">
    <property type="entry name" value="AAA_6"/>
</dbReference>
<dbReference type="GO" id="GO:0031514">
    <property type="term" value="C:motile cilium"/>
    <property type="evidence" value="ECO:0007669"/>
    <property type="project" value="UniProtKB-SubCell"/>
</dbReference>
<feature type="compositionally biased region" description="Polar residues" evidence="17">
    <location>
        <begin position="21"/>
        <end position="30"/>
    </location>
</feature>
<keyword evidence="5" id="KW-0493">Microtubule</keyword>
<evidence type="ECO:0000256" key="6">
    <source>
        <dbReference type="ARBA" id="ARBA00022737"/>
    </source>
</evidence>
<dbReference type="Proteomes" id="UP000325113">
    <property type="component" value="Unassembled WGS sequence"/>
</dbReference>
<reference evidence="19 20" key="1">
    <citation type="submission" date="2019-07" db="EMBL/GenBank/DDBJ databases">
        <title>Genomes of Cafeteria roenbergensis.</title>
        <authorList>
            <person name="Fischer M.G."/>
            <person name="Hackl T."/>
            <person name="Roman M."/>
        </authorList>
    </citation>
    <scope>NUCLEOTIDE SEQUENCE [LARGE SCALE GENOMIC DNA]</scope>
    <source>
        <strain evidence="19 20">Cflag</strain>
    </source>
</reference>
<feature type="compositionally biased region" description="Low complexity" evidence="17">
    <location>
        <begin position="117"/>
        <end position="137"/>
    </location>
</feature>
<dbReference type="GO" id="GO:0051959">
    <property type="term" value="F:dynein light intermediate chain binding"/>
    <property type="evidence" value="ECO:0007669"/>
    <property type="project" value="InterPro"/>
</dbReference>
<dbReference type="FunFam" id="3.10.490.20:FF:000005">
    <property type="entry name" value="Dynein axonemal heavy chain 6"/>
    <property type="match status" value="1"/>
</dbReference>
<dbReference type="Pfam" id="PF03028">
    <property type="entry name" value="Dynein_heavy"/>
    <property type="match status" value="2"/>
</dbReference>
<dbReference type="InterPro" id="IPR041228">
    <property type="entry name" value="Dynein_C"/>
</dbReference>
<dbReference type="InterPro" id="IPR043157">
    <property type="entry name" value="Dynein_AAA1S"/>
</dbReference>
<feature type="compositionally biased region" description="Gly residues" evidence="17">
    <location>
        <begin position="3722"/>
        <end position="3735"/>
    </location>
</feature>
<dbReference type="InterPro" id="IPR041466">
    <property type="entry name" value="Dynein_AAA5_ext"/>
</dbReference>
<feature type="compositionally biased region" description="Low complexity" evidence="17">
    <location>
        <begin position="88"/>
        <end position="99"/>
    </location>
</feature>
<feature type="region of interest" description="Disordered" evidence="17">
    <location>
        <begin position="1"/>
        <end position="176"/>
    </location>
</feature>
<dbReference type="FunFam" id="3.40.50.300:FF:000063">
    <property type="entry name" value="dynein heavy chain 6, axonemal"/>
    <property type="match status" value="1"/>
</dbReference>
<organism evidence="19 20">
    <name type="scientific">Cafeteria roenbergensis</name>
    <name type="common">Marine flagellate</name>
    <dbReference type="NCBI Taxonomy" id="33653"/>
    <lineage>
        <taxon>Eukaryota</taxon>
        <taxon>Sar</taxon>
        <taxon>Stramenopiles</taxon>
        <taxon>Bigyra</taxon>
        <taxon>Opalozoa</taxon>
        <taxon>Bicosoecida</taxon>
        <taxon>Cafeteriaceae</taxon>
        <taxon>Cafeteria</taxon>
    </lineage>
</organism>
<accession>A0A5A8DIF5</accession>
<dbReference type="InterPro" id="IPR013602">
    <property type="entry name" value="Dynein_heavy_linker"/>
</dbReference>
<dbReference type="Gene3D" id="1.10.8.1220">
    <property type="match status" value="1"/>
</dbReference>
<evidence type="ECO:0000256" key="16">
    <source>
        <dbReference type="SAM" id="Coils"/>
    </source>
</evidence>
<keyword evidence="13" id="KW-0505">Motor protein</keyword>
<dbReference type="FunFam" id="1.20.58.1120:FF:000001">
    <property type="entry name" value="dynein heavy chain 2, axonemal"/>
    <property type="match status" value="1"/>
</dbReference>
<evidence type="ECO:0000259" key="18">
    <source>
        <dbReference type="SMART" id="SM00382"/>
    </source>
</evidence>
<dbReference type="InterPro" id="IPR004273">
    <property type="entry name" value="Dynein_heavy_D6_P-loop"/>
</dbReference>
<dbReference type="InterPro" id="IPR042222">
    <property type="entry name" value="Dynein_2_N"/>
</dbReference>
<dbReference type="Pfam" id="PF12781">
    <property type="entry name" value="AAA_9"/>
    <property type="match status" value="1"/>
</dbReference>
<dbReference type="Gene3D" id="1.20.140.100">
    <property type="entry name" value="Dynein heavy chain, N-terminal domain 2"/>
    <property type="match status" value="1"/>
</dbReference>
<dbReference type="InterPro" id="IPR027417">
    <property type="entry name" value="P-loop_NTPase"/>
</dbReference>
<dbReference type="FunFam" id="3.40.50.300:FF:000049">
    <property type="entry name" value="Dynein, axonemal, heavy chain 5"/>
    <property type="match status" value="1"/>
</dbReference>
<dbReference type="Pfam" id="PF18199">
    <property type="entry name" value="Dynein_C"/>
    <property type="match status" value="1"/>
</dbReference>
<feature type="region of interest" description="Disordered" evidence="17">
    <location>
        <begin position="3981"/>
        <end position="4006"/>
    </location>
</feature>
<dbReference type="Gene3D" id="1.10.472.130">
    <property type="match status" value="1"/>
</dbReference>
<dbReference type="Gene3D" id="1.10.8.720">
    <property type="entry name" value="Region D6 of dynein motor"/>
    <property type="match status" value="1"/>
</dbReference>
<dbReference type="InterPro" id="IPR042219">
    <property type="entry name" value="AAA_lid_11_sf"/>
</dbReference>
<evidence type="ECO:0000256" key="2">
    <source>
        <dbReference type="ARBA" id="ARBA00004430"/>
    </source>
</evidence>